<dbReference type="EMBL" id="JAJFAZ020000002">
    <property type="protein sequence ID" value="KAI5343011.1"/>
    <property type="molecule type" value="Genomic_DNA"/>
</dbReference>
<proteinExistence type="predicted"/>
<organism evidence="1 2">
    <name type="scientific">Prunus dulcis</name>
    <name type="common">Almond</name>
    <name type="synonym">Amygdalus dulcis</name>
    <dbReference type="NCBI Taxonomy" id="3755"/>
    <lineage>
        <taxon>Eukaryota</taxon>
        <taxon>Viridiplantae</taxon>
        <taxon>Streptophyta</taxon>
        <taxon>Embryophyta</taxon>
        <taxon>Tracheophyta</taxon>
        <taxon>Spermatophyta</taxon>
        <taxon>Magnoliopsida</taxon>
        <taxon>eudicotyledons</taxon>
        <taxon>Gunneridae</taxon>
        <taxon>Pentapetalae</taxon>
        <taxon>rosids</taxon>
        <taxon>fabids</taxon>
        <taxon>Rosales</taxon>
        <taxon>Rosaceae</taxon>
        <taxon>Amygdaloideae</taxon>
        <taxon>Amygdaleae</taxon>
        <taxon>Prunus</taxon>
    </lineage>
</organism>
<protein>
    <submittedName>
        <fullName evidence="1">Uncharacterized protein</fullName>
    </submittedName>
</protein>
<keyword evidence="2" id="KW-1185">Reference proteome</keyword>
<dbReference type="Proteomes" id="UP001054821">
    <property type="component" value="Chromosome 2"/>
</dbReference>
<comment type="caution">
    <text evidence="1">The sequence shown here is derived from an EMBL/GenBank/DDBJ whole genome shotgun (WGS) entry which is preliminary data.</text>
</comment>
<gene>
    <name evidence="1" type="ORF">L3X38_010887</name>
</gene>
<evidence type="ECO:0000313" key="2">
    <source>
        <dbReference type="Proteomes" id="UP001054821"/>
    </source>
</evidence>
<sequence>MVVGSWSLPAMELSKALSHTYVNFASKDLDNNKSAFTSSYGVSSCDTIFMRLREFVGLLLGMGSHNQRFKWLPML</sequence>
<evidence type="ECO:0000313" key="1">
    <source>
        <dbReference type="EMBL" id="KAI5343011.1"/>
    </source>
</evidence>
<dbReference type="AlphaFoldDB" id="A0AAD4ZEV4"/>
<name>A0AAD4ZEV4_PRUDU</name>
<accession>A0AAD4ZEV4</accession>
<reference evidence="1 2" key="1">
    <citation type="journal article" date="2022" name="G3 (Bethesda)">
        <title>Whole-genome sequence and methylome profiling of the almond [Prunus dulcis (Mill.) D.A. Webb] cultivar 'Nonpareil'.</title>
        <authorList>
            <person name="D'Amico-Willman K.M."/>
            <person name="Ouma W.Z."/>
            <person name="Meulia T."/>
            <person name="Sideli G.M."/>
            <person name="Gradziel T.M."/>
            <person name="Fresnedo-Ramirez J."/>
        </authorList>
    </citation>
    <scope>NUCLEOTIDE SEQUENCE [LARGE SCALE GENOMIC DNA]</scope>
    <source>
        <strain evidence="1">Clone GOH B32 T37-40</strain>
    </source>
</reference>